<reference evidence="13" key="1">
    <citation type="journal article" date="2010" name="Genome Biol.">
        <title>Genome sequence of the necrotrophic plant pathogen Pythium ultimum reveals original pathogenicity mechanisms and effector repertoire.</title>
        <authorList>
            <person name="Levesque C.A."/>
            <person name="Brouwer H."/>
            <person name="Cano L."/>
            <person name="Hamilton J.P."/>
            <person name="Holt C."/>
            <person name="Huitema E."/>
            <person name="Raffaele S."/>
            <person name="Robideau G.P."/>
            <person name="Thines M."/>
            <person name="Win J."/>
            <person name="Zerillo M.M."/>
            <person name="Beakes G.W."/>
            <person name="Boore J.L."/>
            <person name="Busam D."/>
            <person name="Dumas B."/>
            <person name="Ferriera S."/>
            <person name="Fuerstenberg S.I."/>
            <person name="Gachon C.M."/>
            <person name="Gaulin E."/>
            <person name="Govers F."/>
            <person name="Grenville-Briggs L."/>
            <person name="Horner N."/>
            <person name="Hostetler J."/>
            <person name="Jiang R.H."/>
            <person name="Johnson J."/>
            <person name="Krajaejun T."/>
            <person name="Lin H."/>
            <person name="Meijer H.J."/>
            <person name="Moore B."/>
            <person name="Morris P."/>
            <person name="Phuntmart V."/>
            <person name="Puiu D."/>
            <person name="Shetty J."/>
            <person name="Stajich J.E."/>
            <person name="Tripathy S."/>
            <person name="Wawra S."/>
            <person name="van West P."/>
            <person name="Whitty B.R."/>
            <person name="Coutinho P.M."/>
            <person name="Henrissat B."/>
            <person name="Martin F."/>
            <person name="Thomas P.D."/>
            <person name="Tyler B.M."/>
            <person name="De Vries R.P."/>
            <person name="Kamoun S."/>
            <person name="Yandell M."/>
            <person name="Tisserat N."/>
            <person name="Buell C.R."/>
        </authorList>
    </citation>
    <scope>NUCLEOTIDE SEQUENCE</scope>
    <source>
        <strain evidence="13">DAOM:BR144</strain>
    </source>
</reference>
<dbReference type="InParanoid" id="K3WT59"/>
<sequence>MASRSESMSAISNPFAKDNNLRIFFPNDDLAMKAILSPPHLRASSSTGKLETGSTTTTTVATRDNKETTNIFEQGAKLLLRGVTAGVNTVAGGGGSGNGNGGSGSTHKASSGSIAEEDLDRLNNSVLVSHPTLPPPPFANMFACDNCREDIGTLLSKGRHHCRNCGGSFCSDCSSKTIVVPFQVYLSRGEQRVCDGCYHRIKDFQSQAQSTNVTWSGHQPPGNDVVRQEFELDENEEPVTIFNCSLFMDFTPFYGHLFLTREHLCFKGYKGHKIKIPFAKIVSLIKPQFYYINALQVKTRRKEKFFFAEFNGLRDLCFLRMDQLIRAYQEGKKQFVVQVNADDLVQHATVRRKSYKKLRDDEYAQQCEIADSDTDALPKSTSLLSPPNRDDLDNFLSGKSTVGFIDMDRESDLDDNDSNLDSSCRSRVLEDEEDQCTEDTKSCATDEEPSEPLPPDVSLTKTTVLLDCELRTDIKTAFELLWNDGIGQSFLYGTMERARDIDIRISEWRSIDPDAPVAETEAINKGFVISKENDYTLHRTVTSQHPPKITFPGLPPYATCNRVQRFRVNKSTSMNGERWDRFIISDIHRMTKIPFSDYFEIETRWVFSRGGKHQCRVQAGLIVNFLKSTWFKSQINSSTMSESKEVLDSWAKQATEHLRIHAHTSTSAPPSRRSVSGSLSNGAATVDAMTGATDNVGNNEAKSRSPSVKGDSP</sequence>
<dbReference type="GO" id="GO:0016020">
    <property type="term" value="C:membrane"/>
    <property type="evidence" value="ECO:0007669"/>
    <property type="project" value="UniProtKB-SubCell"/>
</dbReference>
<proteinExistence type="predicted"/>
<dbReference type="Pfam" id="PF02893">
    <property type="entry name" value="GRAM"/>
    <property type="match status" value="1"/>
</dbReference>
<protein>
    <recommendedName>
        <fullName evidence="14">FYVE-type domain-containing protein</fullName>
    </recommendedName>
</protein>
<evidence type="ECO:0000256" key="7">
    <source>
        <dbReference type="ARBA" id="ARBA00023136"/>
    </source>
</evidence>
<dbReference type="PROSITE" id="PS51778">
    <property type="entry name" value="VAST"/>
    <property type="match status" value="1"/>
</dbReference>
<name>K3WT59_GLOUD</name>
<dbReference type="HOGENOM" id="CLU_011701_0_0_1"/>
<dbReference type="Gene3D" id="3.30.40.10">
    <property type="entry name" value="Zinc/RING finger domain, C3HC4 (zinc finger)"/>
    <property type="match status" value="1"/>
</dbReference>
<dbReference type="InterPro" id="IPR004182">
    <property type="entry name" value="GRAM"/>
</dbReference>
<feature type="region of interest" description="Disordered" evidence="9">
    <location>
        <begin position="661"/>
        <end position="713"/>
    </location>
</feature>
<keyword evidence="5" id="KW-0862">Zinc</keyword>
<dbReference type="SMART" id="SM00064">
    <property type="entry name" value="FYVE"/>
    <property type="match status" value="1"/>
</dbReference>
<evidence type="ECO:0000313" key="13">
    <source>
        <dbReference type="Proteomes" id="UP000019132"/>
    </source>
</evidence>
<dbReference type="STRING" id="431595.K3WT59"/>
<dbReference type="InterPro" id="IPR000306">
    <property type="entry name" value="Znf_FYVE"/>
</dbReference>
<dbReference type="InterPro" id="IPR031968">
    <property type="entry name" value="VASt"/>
</dbReference>
<dbReference type="GO" id="GO:0008270">
    <property type="term" value="F:zinc ion binding"/>
    <property type="evidence" value="ECO:0007669"/>
    <property type="project" value="UniProtKB-KW"/>
</dbReference>
<evidence type="ECO:0000256" key="8">
    <source>
        <dbReference type="PROSITE-ProRule" id="PRU00091"/>
    </source>
</evidence>
<evidence type="ECO:0000313" key="12">
    <source>
        <dbReference type="EnsemblProtists" id="PYU1_T008153"/>
    </source>
</evidence>
<dbReference type="SMART" id="SM00568">
    <property type="entry name" value="GRAM"/>
    <property type="match status" value="1"/>
</dbReference>
<evidence type="ECO:0000259" key="11">
    <source>
        <dbReference type="PROSITE" id="PS51778"/>
    </source>
</evidence>
<evidence type="ECO:0000256" key="5">
    <source>
        <dbReference type="ARBA" id="ARBA00022833"/>
    </source>
</evidence>
<dbReference type="InterPro" id="IPR011993">
    <property type="entry name" value="PH-like_dom_sf"/>
</dbReference>
<feature type="compositionally biased region" description="Polar residues" evidence="9">
    <location>
        <begin position="692"/>
        <end position="706"/>
    </location>
</feature>
<evidence type="ECO:0000259" key="10">
    <source>
        <dbReference type="PROSITE" id="PS50178"/>
    </source>
</evidence>
<evidence type="ECO:0000256" key="1">
    <source>
        <dbReference type="ARBA" id="ARBA00004167"/>
    </source>
</evidence>
<dbReference type="InterPro" id="IPR013083">
    <property type="entry name" value="Znf_RING/FYVE/PHD"/>
</dbReference>
<dbReference type="Pfam" id="PF16016">
    <property type="entry name" value="VASt"/>
    <property type="match status" value="1"/>
</dbReference>
<dbReference type="Gene3D" id="2.30.29.30">
    <property type="entry name" value="Pleckstrin-homology domain (PH domain)/Phosphotyrosine-binding domain (PTB)"/>
    <property type="match status" value="1"/>
</dbReference>
<comment type="subcellular location">
    <subcellularLocation>
        <location evidence="1">Membrane</location>
        <topology evidence="1">Single-pass membrane protein</topology>
    </subcellularLocation>
</comment>
<feature type="compositionally biased region" description="Gly residues" evidence="9">
    <location>
        <begin position="91"/>
        <end position="104"/>
    </location>
</feature>
<evidence type="ECO:0000256" key="2">
    <source>
        <dbReference type="ARBA" id="ARBA00022692"/>
    </source>
</evidence>
<dbReference type="EnsemblProtists" id="PYU1_T008153">
    <property type="protein sequence ID" value="PYU1_T008153"/>
    <property type="gene ID" value="PYU1_G008137"/>
</dbReference>
<dbReference type="PANTHER" id="PTHR47666:SF1">
    <property type="entry name" value="PROTEIN VASCULAR ASSOCIATED DEATH 1, CHLOROPLASTIC"/>
    <property type="match status" value="1"/>
</dbReference>
<evidence type="ECO:0000256" key="6">
    <source>
        <dbReference type="ARBA" id="ARBA00022989"/>
    </source>
</evidence>
<evidence type="ECO:0000256" key="9">
    <source>
        <dbReference type="SAM" id="MobiDB-lite"/>
    </source>
</evidence>
<feature type="region of interest" description="Disordered" evidence="9">
    <location>
        <begin position="91"/>
        <end position="114"/>
    </location>
</feature>
<feature type="domain" description="FYVE-type" evidence="10">
    <location>
        <begin position="144"/>
        <end position="202"/>
    </location>
</feature>
<dbReference type="InterPro" id="IPR017455">
    <property type="entry name" value="Znf_FYVE-rel"/>
</dbReference>
<organism evidence="12 13">
    <name type="scientific">Globisporangium ultimum (strain ATCC 200006 / CBS 805.95 / DAOM BR144)</name>
    <name type="common">Pythium ultimum</name>
    <dbReference type="NCBI Taxonomy" id="431595"/>
    <lineage>
        <taxon>Eukaryota</taxon>
        <taxon>Sar</taxon>
        <taxon>Stramenopiles</taxon>
        <taxon>Oomycota</taxon>
        <taxon>Peronosporomycetes</taxon>
        <taxon>Pythiales</taxon>
        <taxon>Pythiaceae</taxon>
        <taxon>Globisporangium</taxon>
    </lineage>
</organism>
<keyword evidence="13" id="KW-1185">Reference proteome</keyword>
<reference evidence="12" key="3">
    <citation type="submission" date="2015-02" db="UniProtKB">
        <authorList>
            <consortium name="EnsemblProtists"/>
        </authorList>
    </citation>
    <scope>IDENTIFICATION</scope>
    <source>
        <strain evidence="12">DAOM BR144</strain>
    </source>
</reference>
<evidence type="ECO:0000256" key="3">
    <source>
        <dbReference type="ARBA" id="ARBA00022723"/>
    </source>
</evidence>
<dbReference type="Pfam" id="PF01363">
    <property type="entry name" value="FYVE"/>
    <property type="match status" value="1"/>
</dbReference>
<evidence type="ECO:0000256" key="4">
    <source>
        <dbReference type="ARBA" id="ARBA00022771"/>
    </source>
</evidence>
<feature type="region of interest" description="Disordered" evidence="9">
    <location>
        <begin position="427"/>
        <end position="458"/>
    </location>
</feature>
<dbReference type="eggNOG" id="KOG1818">
    <property type="taxonomic scope" value="Eukaryota"/>
</dbReference>
<feature type="compositionally biased region" description="Polar residues" evidence="9">
    <location>
        <begin position="663"/>
        <end position="683"/>
    </location>
</feature>
<keyword evidence="3" id="KW-0479">Metal-binding</keyword>
<dbReference type="SUPFAM" id="SSF57903">
    <property type="entry name" value="FYVE/PHD zinc finger"/>
    <property type="match status" value="1"/>
</dbReference>
<dbReference type="InterPro" id="IPR011011">
    <property type="entry name" value="Znf_FYVE_PHD"/>
</dbReference>
<dbReference type="OMA" id="CELRTDI"/>
<feature type="domain" description="VASt" evidence="11">
    <location>
        <begin position="461"/>
        <end position="662"/>
    </location>
</feature>
<dbReference type="EMBL" id="GL376619">
    <property type="status" value="NOT_ANNOTATED_CDS"/>
    <property type="molecule type" value="Genomic_DNA"/>
</dbReference>
<reference evidence="13" key="2">
    <citation type="submission" date="2010-04" db="EMBL/GenBank/DDBJ databases">
        <authorList>
            <person name="Buell R."/>
            <person name="Hamilton J."/>
            <person name="Hostetler J."/>
        </authorList>
    </citation>
    <scope>NUCLEOTIDE SEQUENCE [LARGE SCALE GENOMIC DNA]</scope>
    <source>
        <strain evidence="13">DAOM:BR144</strain>
    </source>
</reference>
<keyword evidence="6" id="KW-1133">Transmembrane helix</keyword>
<keyword evidence="4 8" id="KW-0863">Zinc-finger</keyword>
<dbReference type="Proteomes" id="UP000019132">
    <property type="component" value="Unassembled WGS sequence"/>
</dbReference>
<keyword evidence="2" id="KW-0812">Transmembrane</keyword>
<dbReference type="VEuPathDB" id="FungiDB:PYU1_G008137"/>
<dbReference type="PANTHER" id="PTHR47666">
    <property type="entry name" value="PROTEIN VASCULAR ASSOCIATED DEATH 1, CHLOROPLASTIC"/>
    <property type="match status" value="1"/>
</dbReference>
<evidence type="ECO:0008006" key="14">
    <source>
        <dbReference type="Google" id="ProtNLM"/>
    </source>
</evidence>
<dbReference type="AlphaFoldDB" id="K3WT59"/>
<keyword evidence="7" id="KW-0472">Membrane</keyword>
<dbReference type="PROSITE" id="PS50178">
    <property type="entry name" value="ZF_FYVE"/>
    <property type="match status" value="1"/>
</dbReference>
<accession>K3WT59</accession>